<dbReference type="InterPro" id="IPR050398">
    <property type="entry name" value="HssS/ArlS-like"/>
</dbReference>
<evidence type="ECO:0000256" key="10">
    <source>
        <dbReference type="ARBA" id="ARBA00022840"/>
    </source>
</evidence>
<keyword evidence="6" id="KW-0808">Transferase</keyword>
<protein>
    <recommendedName>
        <fullName evidence="3">histidine kinase</fullName>
        <ecNumber evidence="3">2.7.13.3</ecNumber>
    </recommendedName>
</protein>
<evidence type="ECO:0000256" key="9">
    <source>
        <dbReference type="ARBA" id="ARBA00022777"/>
    </source>
</evidence>
<evidence type="ECO:0000256" key="13">
    <source>
        <dbReference type="ARBA" id="ARBA00023136"/>
    </source>
</evidence>
<dbReference type="CDD" id="cd00082">
    <property type="entry name" value="HisKA"/>
    <property type="match status" value="1"/>
</dbReference>
<evidence type="ECO:0000256" key="1">
    <source>
        <dbReference type="ARBA" id="ARBA00000085"/>
    </source>
</evidence>
<keyword evidence="7 14" id="KW-0812">Transmembrane</keyword>
<evidence type="ECO:0000256" key="4">
    <source>
        <dbReference type="ARBA" id="ARBA00022475"/>
    </source>
</evidence>
<comment type="caution">
    <text evidence="16">The sequence shown here is derived from an EMBL/GenBank/DDBJ whole genome shotgun (WGS) entry which is preliminary data.</text>
</comment>
<reference evidence="16 17" key="1">
    <citation type="submission" date="2023-02" db="EMBL/GenBank/DDBJ databases">
        <title>Genome sequence of Shewanella metallivivens ER-Te-42B-Light, sp. nov., enriched from sulfide tube worms (Riftia pachyptila) isolated from Explorer Ridge in the Pacific Ocean.</title>
        <authorList>
            <person name="Maltman C."/>
            <person name="Kuzyk S.B."/>
            <person name="Kyndt J.A."/>
            <person name="Yurkov V."/>
        </authorList>
    </citation>
    <scope>NUCLEOTIDE SEQUENCE [LARGE SCALE GENOMIC DNA]</scope>
    <source>
        <strain evidence="16 17">ER-Te-42B-Light</strain>
    </source>
</reference>
<feature type="transmembrane region" description="Helical" evidence="14">
    <location>
        <begin position="143"/>
        <end position="166"/>
    </location>
</feature>
<keyword evidence="9 16" id="KW-0418">Kinase</keyword>
<keyword evidence="11 14" id="KW-1133">Transmembrane helix</keyword>
<dbReference type="Gene3D" id="6.10.340.10">
    <property type="match status" value="1"/>
</dbReference>
<accession>A0ABT5TNI3</accession>
<evidence type="ECO:0000313" key="17">
    <source>
        <dbReference type="Proteomes" id="UP001213691"/>
    </source>
</evidence>
<dbReference type="Pfam" id="PF00512">
    <property type="entry name" value="HisKA"/>
    <property type="match status" value="1"/>
</dbReference>
<dbReference type="Gene3D" id="1.10.287.130">
    <property type="match status" value="1"/>
</dbReference>
<proteinExistence type="predicted"/>
<keyword evidence="13 14" id="KW-0472">Membrane</keyword>
<evidence type="ECO:0000256" key="12">
    <source>
        <dbReference type="ARBA" id="ARBA00023012"/>
    </source>
</evidence>
<dbReference type="PANTHER" id="PTHR45528:SF1">
    <property type="entry name" value="SENSOR HISTIDINE KINASE CPXA"/>
    <property type="match status" value="1"/>
</dbReference>
<keyword evidence="4" id="KW-1003">Cell membrane</keyword>
<evidence type="ECO:0000256" key="11">
    <source>
        <dbReference type="ARBA" id="ARBA00022989"/>
    </source>
</evidence>
<dbReference type="GO" id="GO:0016301">
    <property type="term" value="F:kinase activity"/>
    <property type="evidence" value="ECO:0007669"/>
    <property type="project" value="UniProtKB-KW"/>
</dbReference>
<evidence type="ECO:0000313" key="16">
    <source>
        <dbReference type="EMBL" id="MDD8060171.1"/>
    </source>
</evidence>
<keyword evidence="8" id="KW-0547">Nucleotide-binding</keyword>
<sequence length="420" mass="47121">MKILPSIRLYVILAMLVTGIGTILILSALSLHYFVAGMDSSMRIAMYAQGQQQNVSDGKPYQFDAFTVASRWQDLPETVRQIMLTPPTEFNVLNKTIVGGNLITPPDVGYFTMKVQYGTETRFVSTVFEREKIGAFKRQGPPYFLIIFLTAILGIIAFAVVLILVIRRVTQPVERLKNWAKGLTTQQLELPTPDFHYSELNTLASIIKTSLSTVQESLAREQQFLSYASHELRTPIAVVRTNTELLQKMISKGVSADKQAQVVSRIERAGITMTDLTETLLWLTRREGKSLPLNEVHLGPLIRQLVQDLDYLTHGKNIELNITTDESSQQLPNTLCRIIMTNLIRNALQHTQEGSVTIVQSATSVSVINQFEAHTSSSDDLGFGLGLELTTRLIAQYDWPYQNIETNRGRKVAIDFTRAC</sequence>
<dbReference type="RefSeq" id="WP_238106293.1">
    <property type="nucleotide sequence ID" value="NZ_JAQQPZ010000013.1"/>
</dbReference>
<dbReference type="PANTHER" id="PTHR45528">
    <property type="entry name" value="SENSOR HISTIDINE KINASE CPXA"/>
    <property type="match status" value="1"/>
</dbReference>
<evidence type="ECO:0000256" key="7">
    <source>
        <dbReference type="ARBA" id="ARBA00022692"/>
    </source>
</evidence>
<comment type="catalytic activity">
    <reaction evidence="1">
        <text>ATP + protein L-histidine = ADP + protein N-phospho-L-histidine.</text>
        <dbReference type="EC" id="2.7.13.3"/>
    </reaction>
</comment>
<comment type="subcellular location">
    <subcellularLocation>
        <location evidence="2">Cell membrane</location>
        <topology evidence="2">Multi-pass membrane protein</topology>
    </subcellularLocation>
</comment>
<evidence type="ECO:0000256" key="8">
    <source>
        <dbReference type="ARBA" id="ARBA00022741"/>
    </source>
</evidence>
<dbReference type="InterPro" id="IPR005467">
    <property type="entry name" value="His_kinase_dom"/>
</dbReference>
<evidence type="ECO:0000256" key="3">
    <source>
        <dbReference type="ARBA" id="ARBA00012438"/>
    </source>
</evidence>
<dbReference type="InterPro" id="IPR003661">
    <property type="entry name" value="HisK_dim/P_dom"/>
</dbReference>
<dbReference type="InterPro" id="IPR036890">
    <property type="entry name" value="HATPase_C_sf"/>
</dbReference>
<gene>
    <name evidence="16" type="ORF">PQR79_13855</name>
</gene>
<organism evidence="16 17">
    <name type="scientific">Shewanella metallivivens</name>
    <dbReference type="NCBI Taxonomy" id="2872342"/>
    <lineage>
        <taxon>Bacteria</taxon>
        <taxon>Pseudomonadati</taxon>
        <taxon>Pseudomonadota</taxon>
        <taxon>Gammaproteobacteria</taxon>
        <taxon>Alteromonadales</taxon>
        <taxon>Shewanellaceae</taxon>
        <taxon>Shewanella</taxon>
    </lineage>
</organism>
<evidence type="ECO:0000256" key="5">
    <source>
        <dbReference type="ARBA" id="ARBA00022553"/>
    </source>
</evidence>
<dbReference type="PROSITE" id="PS50109">
    <property type="entry name" value="HIS_KIN"/>
    <property type="match status" value="1"/>
</dbReference>
<evidence type="ECO:0000259" key="15">
    <source>
        <dbReference type="PROSITE" id="PS50109"/>
    </source>
</evidence>
<dbReference type="InterPro" id="IPR036097">
    <property type="entry name" value="HisK_dim/P_sf"/>
</dbReference>
<dbReference type="Proteomes" id="UP001213691">
    <property type="component" value="Unassembled WGS sequence"/>
</dbReference>
<keyword evidence="5" id="KW-0597">Phosphoprotein</keyword>
<dbReference type="EMBL" id="JAQQPZ010000013">
    <property type="protein sequence ID" value="MDD8060171.1"/>
    <property type="molecule type" value="Genomic_DNA"/>
</dbReference>
<keyword evidence="10" id="KW-0067">ATP-binding</keyword>
<dbReference type="SUPFAM" id="SSF47384">
    <property type="entry name" value="Homodimeric domain of signal transducing histidine kinase"/>
    <property type="match status" value="1"/>
</dbReference>
<evidence type="ECO:0000256" key="6">
    <source>
        <dbReference type="ARBA" id="ARBA00022679"/>
    </source>
</evidence>
<keyword evidence="12" id="KW-0902">Two-component regulatory system</keyword>
<keyword evidence="17" id="KW-1185">Reference proteome</keyword>
<dbReference type="Gene3D" id="3.30.565.10">
    <property type="entry name" value="Histidine kinase-like ATPase, C-terminal domain"/>
    <property type="match status" value="1"/>
</dbReference>
<dbReference type="SMART" id="SM00388">
    <property type="entry name" value="HisKA"/>
    <property type="match status" value="1"/>
</dbReference>
<name>A0ABT5TNI3_9GAMM</name>
<evidence type="ECO:0000256" key="2">
    <source>
        <dbReference type="ARBA" id="ARBA00004651"/>
    </source>
</evidence>
<dbReference type="SUPFAM" id="SSF55874">
    <property type="entry name" value="ATPase domain of HSP90 chaperone/DNA topoisomerase II/histidine kinase"/>
    <property type="match status" value="1"/>
</dbReference>
<feature type="transmembrane region" description="Helical" evidence="14">
    <location>
        <begin position="12"/>
        <end position="36"/>
    </location>
</feature>
<dbReference type="EC" id="2.7.13.3" evidence="3"/>
<evidence type="ECO:0000256" key="14">
    <source>
        <dbReference type="SAM" id="Phobius"/>
    </source>
</evidence>
<feature type="domain" description="Histidine kinase" evidence="15">
    <location>
        <begin position="227"/>
        <end position="420"/>
    </location>
</feature>